<protein>
    <submittedName>
        <fullName evidence="1">Uncharacterized protein</fullName>
    </submittedName>
</protein>
<dbReference type="AlphaFoldDB" id="A0AAV5MSA2"/>
<evidence type="ECO:0000313" key="2">
    <source>
        <dbReference type="Proteomes" id="UP001054252"/>
    </source>
</evidence>
<comment type="caution">
    <text evidence="1">The sequence shown here is derived from an EMBL/GenBank/DDBJ whole genome shotgun (WGS) entry which is preliminary data.</text>
</comment>
<organism evidence="1 2">
    <name type="scientific">Rubroshorea leprosula</name>
    <dbReference type="NCBI Taxonomy" id="152421"/>
    <lineage>
        <taxon>Eukaryota</taxon>
        <taxon>Viridiplantae</taxon>
        <taxon>Streptophyta</taxon>
        <taxon>Embryophyta</taxon>
        <taxon>Tracheophyta</taxon>
        <taxon>Spermatophyta</taxon>
        <taxon>Magnoliopsida</taxon>
        <taxon>eudicotyledons</taxon>
        <taxon>Gunneridae</taxon>
        <taxon>Pentapetalae</taxon>
        <taxon>rosids</taxon>
        <taxon>malvids</taxon>
        <taxon>Malvales</taxon>
        <taxon>Dipterocarpaceae</taxon>
        <taxon>Rubroshorea</taxon>
    </lineage>
</organism>
<evidence type="ECO:0000313" key="1">
    <source>
        <dbReference type="EMBL" id="GKV52871.1"/>
    </source>
</evidence>
<name>A0AAV5MSA2_9ROSI</name>
<reference evidence="1 2" key="1">
    <citation type="journal article" date="2021" name="Commun. Biol.">
        <title>The genome of Shorea leprosula (Dipterocarpaceae) highlights the ecological relevance of drought in aseasonal tropical rainforests.</title>
        <authorList>
            <person name="Ng K.K.S."/>
            <person name="Kobayashi M.J."/>
            <person name="Fawcett J.A."/>
            <person name="Hatakeyama M."/>
            <person name="Paape T."/>
            <person name="Ng C.H."/>
            <person name="Ang C.C."/>
            <person name="Tnah L.H."/>
            <person name="Lee C.T."/>
            <person name="Nishiyama T."/>
            <person name="Sese J."/>
            <person name="O'Brien M.J."/>
            <person name="Copetti D."/>
            <person name="Mohd Noor M.I."/>
            <person name="Ong R.C."/>
            <person name="Putra M."/>
            <person name="Sireger I.Z."/>
            <person name="Indrioko S."/>
            <person name="Kosugi Y."/>
            <person name="Izuno A."/>
            <person name="Isagi Y."/>
            <person name="Lee S.L."/>
            <person name="Shimizu K.K."/>
        </authorList>
    </citation>
    <scope>NUCLEOTIDE SEQUENCE [LARGE SCALE GENOMIC DNA]</scope>
    <source>
        <strain evidence="1">214</strain>
    </source>
</reference>
<dbReference type="EMBL" id="BPVZ01000898">
    <property type="protein sequence ID" value="GKV52871.1"/>
    <property type="molecule type" value="Genomic_DNA"/>
</dbReference>
<dbReference type="Proteomes" id="UP001054252">
    <property type="component" value="Unassembled WGS sequence"/>
</dbReference>
<gene>
    <name evidence="1" type="ORF">SLEP1_g59427</name>
</gene>
<keyword evidence="2" id="KW-1185">Reference proteome</keyword>
<sequence length="33" mass="3535">MGSLKLVGFVGFAGENERFCVGTAMELALWVDS</sequence>
<proteinExistence type="predicted"/>
<accession>A0AAV5MSA2</accession>